<keyword evidence="1" id="KW-0167">Capsid protein</keyword>
<dbReference type="RefSeq" id="WP_390196924.1">
    <property type="nucleotide sequence ID" value="NZ_JBHSDV010000001.1"/>
</dbReference>
<keyword evidence="2" id="KW-1185">Reference proteome</keyword>
<gene>
    <name evidence="1" type="primary">ylbD</name>
    <name evidence="1" type="ORF">ACFOZ1_05650</name>
</gene>
<keyword evidence="1" id="KW-0946">Virion</keyword>
<accession>A0ABV8VS45</accession>
<organism evidence="1 2">
    <name type="scientific">Gracilibacillus marinus</name>
    <dbReference type="NCBI Taxonomy" id="630535"/>
    <lineage>
        <taxon>Bacteria</taxon>
        <taxon>Bacillati</taxon>
        <taxon>Bacillota</taxon>
        <taxon>Bacilli</taxon>
        <taxon>Bacillales</taxon>
        <taxon>Bacillaceae</taxon>
        <taxon>Gracilibacillus</taxon>
    </lineage>
</organism>
<comment type="caution">
    <text evidence="1">The sequence shown here is derived from an EMBL/GenBank/DDBJ whole genome shotgun (WGS) entry which is preliminary data.</text>
</comment>
<proteinExistence type="predicted"/>
<evidence type="ECO:0000313" key="2">
    <source>
        <dbReference type="Proteomes" id="UP001595880"/>
    </source>
</evidence>
<reference evidence="2" key="1">
    <citation type="journal article" date="2019" name="Int. J. Syst. Evol. Microbiol.">
        <title>The Global Catalogue of Microorganisms (GCM) 10K type strain sequencing project: providing services to taxonomists for standard genome sequencing and annotation.</title>
        <authorList>
            <consortium name="The Broad Institute Genomics Platform"/>
            <consortium name="The Broad Institute Genome Sequencing Center for Infectious Disease"/>
            <person name="Wu L."/>
            <person name="Ma J."/>
        </authorList>
    </citation>
    <scope>NUCLEOTIDE SEQUENCE [LARGE SCALE GENOMIC DNA]</scope>
    <source>
        <strain evidence="2">KACC 14058</strain>
    </source>
</reference>
<dbReference type="Proteomes" id="UP001595880">
    <property type="component" value="Unassembled WGS sequence"/>
</dbReference>
<dbReference type="InterPro" id="IPR025953">
    <property type="entry name" value="YlbD_coat"/>
</dbReference>
<sequence length="128" mass="15192">MNKLHPDVRRFKSFLEKNPQVVKAIRSNKITFQSCYEQFILLGEDDVVWKDYMETNDTNKEENSHPIYSKMLNKIASIDINELEKHIYEWNGAIDHILNLVKQYQANNTESNTPKRTVRDPFSFQIKD</sequence>
<dbReference type="Pfam" id="PF14071">
    <property type="entry name" value="YlbD_coat"/>
    <property type="match status" value="1"/>
</dbReference>
<name>A0ABV8VS45_9BACI</name>
<evidence type="ECO:0000313" key="1">
    <source>
        <dbReference type="EMBL" id="MFC4387292.1"/>
    </source>
</evidence>
<protein>
    <submittedName>
        <fullName evidence="1">Spore coat protein YlbD</fullName>
    </submittedName>
</protein>
<dbReference type="EMBL" id="JBHSDV010000001">
    <property type="protein sequence ID" value="MFC4387292.1"/>
    <property type="molecule type" value="Genomic_DNA"/>
</dbReference>